<dbReference type="PIRSF" id="PIRSF029730">
    <property type="entry name" value="UCP029730"/>
    <property type="match status" value="1"/>
</dbReference>
<sequence length="236" mass="24790">MTKGPLLLICEHASCAFPPEFGDLGLAEDVRRSHVAWDPGALALTRYLGDALGAPLVAGNVSRLLYDCNRPPEAPDATPAKSEVFDIPGNTGLDAAARKDRADAIYHPFSAVVESAIAQVNPAAIVTIHSFTPIYFGAPRAVEIGVLHDADTRLADALLAALPGTPPQVDRNQPYGPEHGVTHTLKRHALPDNRLNVMLEVRNDLIADDASVARIGALLAPALKAALAQAGQGAAQ</sequence>
<organism evidence="1 2">
    <name type="scientific">Arenibacterium halophilum</name>
    <dbReference type="NCBI Taxonomy" id="2583821"/>
    <lineage>
        <taxon>Bacteria</taxon>
        <taxon>Pseudomonadati</taxon>
        <taxon>Pseudomonadota</taxon>
        <taxon>Alphaproteobacteria</taxon>
        <taxon>Rhodobacterales</taxon>
        <taxon>Paracoccaceae</taxon>
        <taxon>Arenibacterium</taxon>
    </lineage>
</organism>
<proteinExistence type="predicted"/>
<protein>
    <submittedName>
        <fullName evidence="1">N-formylglutamate amidohydrolase</fullName>
    </submittedName>
</protein>
<dbReference type="EMBL" id="VCPC01000002">
    <property type="protein sequence ID" value="TMV13719.1"/>
    <property type="molecule type" value="Genomic_DNA"/>
</dbReference>
<dbReference type="Gene3D" id="3.40.630.40">
    <property type="entry name" value="Zn-dependent exopeptidases"/>
    <property type="match status" value="1"/>
</dbReference>
<reference evidence="1 2" key="1">
    <citation type="submission" date="2019-05" db="EMBL/GenBank/DDBJ databases">
        <title>Marivita sp. nov. isolated from sea sediment.</title>
        <authorList>
            <person name="Kim W."/>
        </authorList>
    </citation>
    <scope>NUCLEOTIDE SEQUENCE [LARGE SCALE GENOMIC DNA]</scope>
    <source>
        <strain evidence="1 2">CAU 1492</strain>
    </source>
</reference>
<dbReference type="InterPro" id="IPR007709">
    <property type="entry name" value="N-FG_amidohydro"/>
</dbReference>
<dbReference type="Pfam" id="PF05013">
    <property type="entry name" value="FGase"/>
    <property type="match status" value="1"/>
</dbReference>
<evidence type="ECO:0000313" key="1">
    <source>
        <dbReference type="EMBL" id="TMV13719.1"/>
    </source>
</evidence>
<name>A0ABY2XCP1_9RHOB</name>
<dbReference type="Proteomes" id="UP001191082">
    <property type="component" value="Unassembled WGS sequence"/>
</dbReference>
<accession>A0ABY2XCP1</accession>
<comment type="caution">
    <text evidence="1">The sequence shown here is derived from an EMBL/GenBank/DDBJ whole genome shotgun (WGS) entry which is preliminary data.</text>
</comment>
<dbReference type="SUPFAM" id="SSF53187">
    <property type="entry name" value="Zn-dependent exopeptidases"/>
    <property type="match status" value="1"/>
</dbReference>
<evidence type="ECO:0000313" key="2">
    <source>
        <dbReference type="Proteomes" id="UP001191082"/>
    </source>
</evidence>
<keyword evidence="2" id="KW-1185">Reference proteome</keyword>
<dbReference type="InterPro" id="IPR011227">
    <property type="entry name" value="UCP029730"/>
</dbReference>
<gene>
    <name evidence="1" type="ORF">FGK64_08980</name>
</gene>